<organism evidence="1">
    <name type="scientific">bioreactor metagenome</name>
    <dbReference type="NCBI Taxonomy" id="1076179"/>
    <lineage>
        <taxon>unclassified sequences</taxon>
        <taxon>metagenomes</taxon>
        <taxon>ecological metagenomes</taxon>
    </lineage>
</organism>
<comment type="caution">
    <text evidence="1">The sequence shown here is derived from an EMBL/GenBank/DDBJ whole genome shotgun (WGS) entry which is preliminary data.</text>
</comment>
<dbReference type="EMBL" id="VSSQ01094106">
    <property type="protein sequence ID" value="MPN38708.1"/>
    <property type="molecule type" value="Genomic_DNA"/>
</dbReference>
<dbReference type="AlphaFoldDB" id="A0A645HI51"/>
<proteinExistence type="predicted"/>
<accession>A0A645HI51</accession>
<reference evidence="1" key="1">
    <citation type="submission" date="2019-08" db="EMBL/GenBank/DDBJ databases">
        <authorList>
            <person name="Kucharzyk K."/>
            <person name="Murdoch R.W."/>
            <person name="Higgins S."/>
            <person name="Loffler F."/>
        </authorList>
    </citation>
    <scope>NUCLEOTIDE SEQUENCE</scope>
</reference>
<protein>
    <submittedName>
        <fullName evidence="1">Uncharacterized protein</fullName>
    </submittedName>
</protein>
<gene>
    <name evidence="1" type="ORF">SDC9_186233</name>
</gene>
<sequence>MPESEELTFNDGYYSTRDIVGDLMSNPEAAIIIKENVFDRLPKQKNLMTGEESNEPMAAAMFKEAPFEMVWEFMAKGFPANALAIINEKLQKIKK</sequence>
<name>A0A645HI51_9ZZZZ</name>
<evidence type="ECO:0000313" key="1">
    <source>
        <dbReference type="EMBL" id="MPN38708.1"/>
    </source>
</evidence>